<keyword evidence="11" id="KW-0812">Transmembrane</keyword>
<feature type="domain" description="FAD-binding" evidence="12">
    <location>
        <begin position="12"/>
        <end position="393"/>
    </location>
</feature>
<dbReference type="GO" id="GO:0004502">
    <property type="term" value="F:kynurenine 3-monooxygenase activity"/>
    <property type="evidence" value="ECO:0007669"/>
    <property type="project" value="UniProtKB-UniRule"/>
</dbReference>
<name>A0A815NXZ7_9BILA</name>
<dbReference type="GO" id="GO:0043420">
    <property type="term" value="P:anthranilate metabolic process"/>
    <property type="evidence" value="ECO:0007669"/>
    <property type="project" value="UniProtKB-UniRule"/>
</dbReference>
<keyword evidence="6 10" id="KW-0560">Oxidoreductase</keyword>
<dbReference type="EMBL" id="CAJNON010001214">
    <property type="protein sequence ID" value="CAF1440918.1"/>
    <property type="molecule type" value="Genomic_DNA"/>
</dbReference>
<dbReference type="GO" id="GO:0071949">
    <property type="term" value="F:FAD binding"/>
    <property type="evidence" value="ECO:0007669"/>
    <property type="project" value="InterPro"/>
</dbReference>
<dbReference type="InterPro" id="IPR036188">
    <property type="entry name" value="FAD/NAD-bd_sf"/>
</dbReference>
<evidence type="ECO:0000256" key="4">
    <source>
        <dbReference type="ARBA" id="ARBA00022827"/>
    </source>
</evidence>
<keyword evidence="3 10" id="KW-0662">Pyridine nucleotide biosynthesis</keyword>
<gene>
    <name evidence="10" type="primary">KMO</name>
    <name evidence="13" type="ORF">VCS650_LOCUS38879</name>
</gene>
<evidence type="ECO:0000313" key="14">
    <source>
        <dbReference type="Proteomes" id="UP000663891"/>
    </source>
</evidence>
<evidence type="ECO:0000256" key="7">
    <source>
        <dbReference type="ARBA" id="ARBA00023033"/>
    </source>
</evidence>
<keyword evidence="7 10" id="KW-0503">Monooxygenase</keyword>
<feature type="transmembrane region" description="Helical" evidence="11">
    <location>
        <begin position="458"/>
        <end position="480"/>
    </location>
</feature>
<keyword evidence="2 10" id="KW-0285">Flavoprotein</keyword>
<evidence type="ECO:0000256" key="8">
    <source>
        <dbReference type="ARBA" id="ARBA00023128"/>
    </source>
</evidence>
<sequence>MARRVENNSTQTVAIVGGGLGGTLCALFFAKHGIKVHLFELRSDIRTQKVGGTLCALFFAKHGIKVHLFELRSDIRTQKVVKGRSINMALSRRGRDALAYVNCEDMIVRNGIPMRARMLHDLKCHTTPVPYGTRPEHEVISIDRRILNELLLDEASKYPQINIHFQHKFVHWNSEEKSATFQTASGEHVDFKVDGLIGYDGCHSGVRAAMMKLDSVDFSQEYIDTNYMEFCIPAKNNEYAMAVNYLHIWPRHEFMLIALPNQDKSFTTTLFLPLPIFQKITTTDELLTFFQTHFPDAISFIGRENLIETYFSSQPLPLVSIKCSPHASVDGNILLMGDAAHSMVPFYGQGMNAAFEDTLVLFEKLKENNFQLSKSFIDYDKNRRENAHAIVDLSMYNHHEMRHLVTQRSYYWRKKIDNFLYRIVPQWWIPLYTMVTFTRIPYKQCLELRKRQDNILKILRLIGYSIIGLYALKQFAIYVIKPFAIQFIVRKILPKMVADQVV</sequence>
<organism evidence="13 14">
    <name type="scientific">Adineta steineri</name>
    <dbReference type="NCBI Taxonomy" id="433720"/>
    <lineage>
        <taxon>Eukaryota</taxon>
        <taxon>Metazoa</taxon>
        <taxon>Spiralia</taxon>
        <taxon>Gnathifera</taxon>
        <taxon>Rotifera</taxon>
        <taxon>Eurotatoria</taxon>
        <taxon>Bdelloidea</taxon>
        <taxon>Adinetida</taxon>
        <taxon>Adinetidae</taxon>
        <taxon>Adineta</taxon>
    </lineage>
</organism>
<keyword evidence="11" id="KW-0472">Membrane</keyword>
<proteinExistence type="inferred from homology"/>
<dbReference type="Proteomes" id="UP000663891">
    <property type="component" value="Unassembled WGS sequence"/>
</dbReference>
<reference evidence="13" key="1">
    <citation type="submission" date="2021-02" db="EMBL/GenBank/DDBJ databases">
        <authorList>
            <person name="Nowell W R."/>
        </authorList>
    </citation>
    <scope>NUCLEOTIDE SEQUENCE</scope>
</reference>
<feature type="transmembrane region" description="Helical" evidence="11">
    <location>
        <begin position="12"/>
        <end position="30"/>
    </location>
</feature>
<comment type="function">
    <text evidence="10">Catalyzes the hydroxylation of L-kynurenine (L-Kyn) to form 3-hydroxy-L-kynurenine (L-3OHKyn). Required for synthesis of quinolinic acid.</text>
</comment>
<evidence type="ECO:0000256" key="2">
    <source>
        <dbReference type="ARBA" id="ARBA00022630"/>
    </source>
</evidence>
<dbReference type="AlphaFoldDB" id="A0A815NXZ7"/>
<dbReference type="GO" id="GO:0019805">
    <property type="term" value="P:quinolinate biosynthetic process"/>
    <property type="evidence" value="ECO:0007669"/>
    <property type="project" value="UniProtKB-UniRule"/>
</dbReference>
<dbReference type="GO" id="GO:0006569">
    <property type="term" value="P:L-tryptophan catabolic process"/>
    <property type="evidence" value="ECO:0007669"/>
    <property type="project" value="UniProtKB-UniRule"/>
</dbReference>
<dbReference type="PANTHER" id="PTHR46028">
    <property type="entry name" value="KYNURENINE 3-MONOOXYGENASE"/>
    <property type="match status" value="1"/>
</dbReference>
<protein>
    <recommendedName>
        <fullName evidence="10">Kynurenine 3-monooxygenase</fullName>
        <ecNumber evidence="10">1.14.13.9</ecNumber>
    </recommendedName>
    <alternativeName>
        <fullName evidence="10">Kynurenine 3-hydroxylase</fullName>
    </alternativeName>
</protein>
<dbReference type="Gene3D" id="3.50.50.60">
    <property type="entry name" value="FAD/NAD(P)-binding domain"/>
    <property type="match status" value="2"/>
</dbReference>
<evidence type="ECO:0000256" key="5">
    <source>
        <dbReference type="ARBA" id="ARBA00022857"/>
    </source>
</evidence>
<dbReference type="InterPro" id="IPR002938">
    <property type="entry name" value="FAD-bd"/>
</dbReference>
<dbReference type="GO" id="GO:0070189">
    <property type="term" value="P:kynurenine metabolic process"/>
    <property type="evidence" value="ECO:0007669"/>
    <property type="project" value="TreeGrafter"/>
</dbReference>
<accession>A0A815NXZ7</accession>
<dbReference type="InterPro" id="IPR027545">
    <property type="entry name" value="Kynurenine_monooxygenase"/>
</dbReference>
<dbReference type="OrthoDB" id="10053569at2759"/>
<evidence type="ECO:0000313" key="13">
    <source>
        <dbReference type="EMBL" id="CAF1440918.1"/>
    </source>
</evidence>
<evidence type="ECO:0000256" key="9">
    <source>
        <dbReference type="ARBA" id="ARBA00047818"/>
    </source>
</evidence>
<dbReference type="FunFam" id="3.50.50.60:FF:000129">
    <property type="entry name" value="Kynurenine 3-monooxygenase"/>
    <property type="match status" value="1"/>
</dbReference>
<dbReference type="PANTHER" id="PTHR46028:SF2">
    <property type="entry name" value="KYNURENINE 3-MONOOXYGENASE"/>
    <property type="match status" value="1"/>
</dbReference>
<keyword evidence="8 10" id="KW-0496">Mitochondrion</keyword>
<dbReference type="GO" id="GO:0034354">
    <property type="term" value="P:'de novo' NAD+ biosynthetic process from L-tryptophan"/>
    <property type="evidence" value="ECO:0007669"/>
    <property type="project" value="UniProtKB-UniRule"/>
</dbReference>
<comment type="catalytic activity">
    <reaction evidence="9 10">
        <text>L-kynurenine + NADPH + O2 + H(+) = 3-hydroxy-L-kynurenine + NADP(+) + H2O</text>
        <dbReference type="Rhea" id="RHEA:20545"/>
        <dbReference type="ChEBI" id="CHEBI:15377"/>
        <dbReference type="ChEBI" id="CHEBI:15378"/>
        <dbReference type="ChEBI" id="CHEBI:15379"/>
        <dbReference type="ChEBI" id="CHEBI:57783"/>
        <dbReference type="ChEBI" id="CHEBI:57959"/>
        <dbReference type="ChEBI" id="CHEBI:58125"/>
        <dbReference type="ChEBI" id="CHEBI:58349"/>
        <dbReference type="EC" id="1.14.13.9"/>
    </reaction>
</comment>
<comment type="subcellular location">
    <subcellularLocation>
        <location evidence="10">Mitochondrion</location>
    </subcellularLocation>
</comment>
<comment type="caution">
    <text evidence="13">The sequence shown here is derived from an EMBL/GenBank/DDBJ whole genome shotgun (WGS) entry which is preliminary data.</text>
</comment>
<dbReference type="GO" id="GO:0005741">
    <property type="term" value="C:mitochondrial outer membrane"/>
    <property type="evidence" value="ECO:0007669"/>
    <property type="project" value="TreeGrafter"/>
</dbReference>
<evidence type="ECO:0000256" key="11">
    <source>
        <dbReference type="SAM" id="Phobius"/>
    </source>
</evidence>
<comment type="cofactor">
    <cofactor evidence="1 10">
        <name>FAD</name>
        <dbReference type="ChEBI" id="CHEBI:57692"/>
    </cofactor>
</comment>
<dbReference type="SUPFAM" id="SSF51905">
    <property type="entry name" value="FAD/NAD(P)-binding domain"/>
    <property type="match status" value="2"/>
</dbReference>
<dbReference type="EC" id="1.14.13.9" evidence="10"/>
<keyword evidence="4 10" id="KW-0274">FAD</keyword>
<keyword evidence="11" id="KW-1133">Transmembrane helix</keyword>
<evidence type="ECO:0000256" key="1">
    <source>
        <dbReference type="ARBA" id="ARBA00001974"/>
    </source>
</evidence>
<keyword evidence="5 10" id="KW-0521">NADP</keyword>
<evidence type="ECO:0000256" key="6">
    <source>
        <dbReference type="ARBA" id="ARBA00023002"/>
    </source>
</evidence>
<comment type="similarity">
    <text evidence="10">Belongs to the aromatic-ring hydroxylase family. KMO subfamily.</text>
</comment>
<dbReference type="UniPathway" id="UPA00253">
    <property type="reaction ID" value="UER00328"/>
</dbReference>
<comment type="pathway">
    <text evidence="10">Cofactor biosynthesis; NAD(+) biosynthesis; quinolinate from L-kynurenine: step 1/3.</text>
</comment>
<dbReference type="Pfam" id="PF01494">
    <property type="entry name" value="FAD_binding_3"/>
    <property type="match status" value="1"/>
</dbReference>
<evidence type="ECO:0000256" key="10">
    <source>
        <dbReference type="HAMAP-Rule" id="MF_03018"/>
    </source>
</evidence>
<evidence type="ECO:0000256" key="3">
    <source>
        <dbReference type="ARBA" id="ARBA00022642"/>
    </source>
</evidence>
<dbReference type="HAMAP" id="MF_01971">
    <property type="entry name" value="Kynurenine_monooxygenase"/>
    <property type="match status" value="1"/>
</dbReference>
<evidence type="ECO:0000259" key="12">
    <source>
        <dbReference type="Pfam" id="PF01494"/>
    </source>
</evidence>
<dbReference type="PRINTS" id="PR00420">
    <property type="entry name" value="RNGMNOXGNASE"/>
</dbReference>